<comment type="caution">
    <text evidence="6">The sequence shown here is derived from an EMBL/GenBank/DDBJ whole genome shotgun (WGS) entry which is preliminary data.</text>
</comment>
<dbReference type="SUPFAM" id="SSF55781">
    <property type="entry name" value="GAF domain-like"/>
    <property type="match status" value="2"/>
</dbReference>
<dbReference type="PANTHER" id="PTHR24421:SF56">
    <property type="entry name" value="OXYGEN SENSOR HISTIDINE KINASE RESPONSE REGULATOR DOST"/>
    <property type="match status" value="1"/>
</dbReference>
<feature type="domain" description="GAF" evidence="4">
    <location>
        <begin position="63"/>
        <end position="210"/>
    </location>
</feature>
<organism evidence="6 7">
    <name type="scientific">Pseudonocardia halophobica</name>
    <dbReference type="NCBI Taxonomy" id="29401"/>
    <lineage>
        <taxon>Bacteria</taxon>
        <taxon>Bacillati</taxon>
        <taxon>Actinomycetota</taxon>
        <taxon>Actinomycetes</taxon>
        <taxon>Pseudonocardiales</taxon>
        <taxon>Pseudonocardiaceae</taxon>
        <taxon>Pseudonocardia</taxon>
    </lineage>
</organism>
<reference evidence="6" key="2">
    <citation type="submission" date="2023-01" db="EMBL/GenBank/DDBJ databases">
        <authorList>
            <person name="Sun Q."/>
            <person name="Evtushenko L."/>
        </authorList>
    </citation>
    <scope>NUCLEOTIDE SEQUENCE</scope>
    <source>
        <strain evidence="6">VKM Ac-1069</strain>
    </source>
</reference>
<dbReference type="SMART" id="SM00387">
    <property type="entry name" value="HATPase_c"/>
    <property type="match status" value="1"/>
</dbReference>
<dbReference type="PANTHER" id="PTHR24421">
    <property type="entry name" value="NITRATE/NITRITE SENSOR PROTEIN NARX-RELATED"/>
    <property type="match status" value="1"/>
</dbReference>
<dbReference type="GO" id="GO:0046983">
    <property type="term" value="F:protein dimerization activity"/>
    <property type="evidence" value="ECO:0007669"/>
    <property type="project" value="InterPro"/>
</dbReference>
<dbReference type="InterPro" id="IPR029016">
    <property type="entry name" value="GAF-like_dom_sf"/>
</dbReference>
<dbReference type="InterPro" id="IPR050482">
    <property type="entry name" value="Sensor_HK_TwoCompSys"/>
</dbReference>
<dbReference type="InterPro" id="IPR011712">
    <property type="entry name" value="Sig_transdc_His_kin_sub3_dim/P"/>
</dbReference>
<dbReference type="Pfam" id="PF07730">
    <property type="entry name" value="HisKA_3"/>
    <property type="match status" value="1"/>
</dbReference>
<keyword evidence="1" id="KW-0808">Transferase</keyword>
<evidence type="ECO:0000313" key="7">
    <source>
        <dbReference type="Proteomes" id="UP001143463"/>
    </source>
</evidence>
<dbReference type="Pfam" id="PF02518">
    <property type="entry name" value="HATPase_c"/>
    <property type="match status" value="1"/>
</dbReference>
<dbReference type="SMART" id="SM00065">
    <property type="entry name" value="GAF"/>
    <property type="match status" value="2"/>
</dbReference>
<dbReference type="Gene3D" id="3.30.565.10">
    <property type="entry name" value="Histidine kinase-like ATPase, C-terminal domain"/>
    <property type="match status" value="1"/>
</dbReference>
<evidence type="ECO:0000259" key="4">
    <source>
        <dbReference type="SMART" id="SM00065"/>
    </source>
</evidence>
<keyword evidence="7" id="KW-1185">Reference proteome</keyword>
<evidence type="ECO:0000313" key="6">
    <source>
        <dbReference type="EMBL" id="GLL10719.1"/>
    </source>
</evidence>
<keyword evidence="3" id="KW-0902">Two-component regulatory system</keyword>
<reference evidence="6" key="1">
    <citation type="journal article" date="2014" name="Int. J. Syst. Evol. Microbiol.">
        <title>Complete genome sequence of Corynebacterium casei LMG S-19264T (=DSM 44701T), isolated from a smear-ripened cheese.</title>
        <authorList>
            <consortium name="US DOE Joint Genome Institute (JGI-PGF)"/>
            <person name="Walter F."/>
            <person name="Albersmeier A."/>
            <person name="Kalinowski J."/>
            <person name="Ruckert C."/>
        </authorList>
    </citation>
    <scope>NUCLEOTIDE SEQUENCE</scope>
    <source>
        <strain evidence="6">VKM Ac-1069</strain>
    </source>
</reference>
<evidence type="ECO:0000256" key="1">
    <source>
        <dbReference type="ARBA" id="ARBA00022679"/>
    </source>
</evidence>
<dbReference type="EMBL" id="BSFQ01000005">
    <property type="protein sequence ID" value="GLL10719.1"/>
    <property type="molecule type" value="Genomic_DNA"/>
</dbReference>
<dbReference type="GO" id="GO:0016020">
    <property type="term" value="C:membrane"/>
    <property type="evidence" value="ECO:0007669"/>
    <property type="project" value="InterPro"/>
</dbReference>
<accession>A0A9W6L425</accession>
<feature type="domain" description="GAF" evidence="4">
    <location>
        <begin position="232"/>
        <end position="375"/>
    </location>
</feature>
<keyword evidence="2 6" id="KW-0418">Kinase</keyword>
<dbReference type="InterPro" id="IPR003594">
    <property type="entry name" value="HATPase_dom"/>
</dbReference>
<feature type="domain" description="Histidine kinase/HSP90-like ATPase" evidence="5">
    <location>
        <begin position="486"/>
        <end position="575"/>
    </location>
</feature>
<evidence type="ECO:0000259" key="5">
    <source>
        <dbReference type="SMART" id="SM00387"/>
    </source>
</evidence>
<proteinExistence type="predicted"/>
<dbReference type="SUPFAM" id="SSF55874">
    <property type="entry name" value="ATPase domain of HSP90 chaperone/DNA topoisomerase II/histidine kinase"/>
    <property type="match status" value="1"/>
</dbReference>
<dbReference type="InterPro" id="IPR003018">
    <property type="entry name" value="GAF"/>
</dbReference>
<dbReference type="Gene3D" id="3.30.450.40">
    <property type="match status" value="2"/>
</dbReference>
<dbReference type="Pfam" id="PF13185">
    <property type="entry name" value="GAF_2"/>
    <property type="match status" value="1"/>
</dbReference>
<dbReference type="CDD" id="cd16917">
    <property type="entry name" value="HATPase_UhpB-NarQ-NarX-like"/>
    <property type="match status" value="1"/>
</dbReference>
<evidence type="ECO:0000256" key="2">
    <source>
        <dbReference type="ARBA" id="ARBA00022777"/>
    </source>
</evidence>
<gene>
    <name evidence="6" type="primary">devS_2</name>
    <name evidence="6" type="ORF">GCM10017577_18590</name>
</gene>
<protein>
    <submittedName>
        <fullName evidence="6">Histidine kinase</fullName>
    </submittedName>
</protein>
<sequence>MTRPDRGPDRGPEEGPPVSGVLAGLRLDELLGEVQERLGQIVAARDRMQSLLDAVLAVGAGLELEATLRRIVQSAVDLVDARYGALGVLAPDGSISRFIDVGLQPGVRETLGPPPTGKGLLGQLILDPEPLRLADLSAHPASVGFPPNHPPMHSFLGVPVRVRDSIYGNLYLTEKVGGGEFTADDEVMLHALAAAAGIAVQNADLFEQGRQRQHWLEALGEVRSEVLAGASDEEVLQLVAVRTLELTASAAAVVLLGPDEDGLYELGGDAGESLGLPATGIRAGSDLDEVAESRSPLLAGSPAAFLDHGADSVPPNLGPSVAVPMRSGERVIGVLVALRRVGGEPYRPTEVPLVTSFAEQAALALEIAEKTRAQRQLDVLADRDRIARDLHDHVIQRLFATGLKLQSTMRRAVRSDVQDRVRQAVDELDETVREIRTAIFDLHGADQGGGGVRRRLLDTVDEIVAGSAMTPSIRTSGPVDTLVPAELVPHLLAAVREGTTNAVRHSGGRTVTVTLEAGADLVLQIVDDGTGMPSDVARSGLHNLAERAEELGGTLEVRRRPGGGTRLAWRVPLDRG</sequence>
<dbReference type="Pfam" id="PF01590">
    <property type="entry name" value="GAF"/>
    <property type="match status" value="1"/>
</dbReference>
<evidence type="ECO:0000256" key="3">
    <source>
        <dbReference type="ARBA" id="ARBA00023012"/>
    </source>
</evidence>
<dbReference type="Gene3D" id="1.20.5.1930">
    <property type="match status" value="1"/>
</dbReference>
<dbReference type="AlphaFoldDB" id="A0A9W6L425"/>
<dbReference type="Proteomes" id="UP001143463">
    <property type="component" value="Unassembled WGS sequence"/>
</dbReference>
<dbReference type="RefSeq" id="WP_037041209.1">
    <property type="nucleotide sequence ID" value="NZ_BAAAUZ010000057.1"/>
</dbReference>
<dbReference type="InterPro" id="IPR036890">
    <property type="entry name" value="HATPase_C_sf"/>
</dbReference>
<dbReference type="GO" id="GO:0000155">
    <property type="term" value="F:phosphorelay sensor kinase activity"/>
    <property type="evidence" value="ECO:0007669"/>
    <property type="project" value="InterPro"/>
</dbReference>
<name>A0A9W6L425_9PSEU</name>